<keyword evidence="3" id="KW-1185">Reference proteome</keyword>
<sequence>MSLHPCWTQPLDHGNPSYGLGFEHLDRLYPRRIPSSPPDVPLVPSSEAGSSLDGSDPAPTFVTKLITRKEALEQAGDLVDMIDVLGFDQESLKPRMKEWLSEPVFRVLPRELKQRVTTWCHNHDDDLRSVIPRDLRHRDLTEWVWEAKIQDRRKDEVEFNLGADILRSYVADLKPPRKRLPETERRDVINKVRRGMSLFADYHDEKLKAMDRETQALLQKERETMGAEPSAFHTAFELQKQAVDD</sequence>
<dbReference type="Proteomes" id="UP001152049">
    <property type="component" value="Unassembled WGS sequence"/>
</dbReference>
<evidence type="ECO:0000313" key="2">
    <source>
        <dbReference type="EMBL" id="KAJ4244350.1"/>
    </source>
</evidence>
<evidence type="ECO:0000313" key="3">
    <source>
        <dbReference type="Proteomes" id="UP001152049"/>
    </source>
</evidence>
<dbReference type="EMBL" id="JAOQAZ010000051">
    <property type="protein sequence ID" value="KAJ4244350.1"/>
    <property type="molecule type" value="Genomic_DNA"/>
</dbReference>
<reference evidence="2" key="1">
    <citation type="submission" date="2022-09" db="EMBL/GenBank/DDBJ databases">
        <title>Fusarium specimens isolated from Avocado Roots.</title>
        <authorList>
            <person name="Stajich J."/>
            <person name="Roper C."/>
            <person name="Heimlech-Rivalta G."/>
        </authorList>
    </citation>
    <scope>NUCLEOTIDE SEQUENCE</scope>
    <source>
        <strain evidence="2">CF00136</strain>
    </source>
</reference>
<accession>A0A9W8RLB2</accession>
<protein>
    <submittedName>
        <fullName evidence="2">Uncharacterized protein</fullName>
    </submittedName>
</protein>
<gene>
    <name evidence="2" type="ORF">NW762_014477</name>
</gene>
<organism evidence="2 3">
    <name type="scientific">Fusarium torreyae</name>
    <dbReference type="NCBI Taxonomy" id="1237075"/>
    <lineage>
        <taxon>Eukaryota</taxon>
        <taxon>Fungi</taxon>
        <taxon>Dikarya</taxon>
        <taxon>Ascomycota</taxon>
        <taxon>Pezizomycotina</taxon>
        <taxon>Sordariomycetes</taxon>
        <taxon>Hypocreomycetidae</taxon>
        <taxon>Hypocreales</taxon>
        <taxon>Nectriaceae</taxon>
        <taxon>Fusarium</taxon>
    </lineage>
</organism>
<feature type="region of interest" description="Disordered" evidence="1">
    <location>
        <begin position="36"/>
        <end position="57"/>
    </location>
</feature>
<name>A0A9W8RLB2_9HYPO</name>
<evidence type="ECO:0000256" key="1">
    <source>
        <dbReference type="SAM" id="MobiDB-lite"/>
    </source>
</evidence>
<dbReference type="OrthoDB" id="5071341at2759"/>
<proteinExistence type="predicted"/>
<dbReference type="AlphaFoldDB" id="A0A9W8RLB2"/>
<comment type="caution">
    <text evidence="2">The sequence shown here is derived from an EMBL/GenBank/DDBJ whole genome shotgun (WGS) entry which is preliminary data.</text>
</comment>